<dbReference type="PANTHER" id="PTHR22895:SF0">
    <property type="entry name" value="ARMADILLO REPEAT-CONTAINING PROTEIN 6"/>
    <property type="match status" value="1"/>
</dbReference>
<gene>
    <name evidence="2" type="ORF">AAG570_007965</name>
</gene>
<dbReference type="AlphaFoldDB" id="A0ABD0YBZ8"/>
<dbReference type="InterPro" id="IPR016024">
    <property type="entry name" value="ARM-type_fold"/>
</dbReference>
<reference evidence="2 3" key="1">
    <citation type="submission" date="2024-07" db="EMBL/GenBank/DDBJ databases">
        <title>Chromosome-level genome assembly of the water stick insect Ranatra chinensis (Heteroptera: Nepidae).</title>
        <authorList>
            <person name="Liu X."/>
        </authorList>
    </citation>
    <scope>NUCLEOTIDE SEQUENCE [LARGE SCALE GENOMIC DNA]</scope>
    <source>
        <strain evidence="2">Cailab_2021Rc</strain>
        <tissue evidence="2">Muscle</tissue>
    </source>
</reference>
<keyword evidence="3" id="KW-1185">Reference proteome</keyword>
<proteinExistence type="predicted"/>
<protein>
    <recommendedName>
        <fullName evidence="4">Armadillo repeat-containing protein 6</fullName>
    </recommendedName>
</protein>
<evidence type="ECO:0008006" key="4">
    <source>
        <dbReference type="Google" id="ProtNLM"/>
    </source>
</evidence>
<evidence type="ECO:0000256" key="1">
    <source>
        <dbReference type="ARBA" id="ARBA00022737"/>
    </source>
</evidence>
<evidence type="ECO:0000313" key="3">
    <source>
        <dbReference type="Proteomes" id="UP001558652"/>
    </source>
</evidence>
<dbReference type="EMBL" id="JBFDAA010000022">
    <property type="protein sequence ID" value="KAL1110434.1"/>
    <property type="molecule type" value="Genomic_DNA"/>
</dbReference>
<organism evidence="2 3">
    <name type="scientific">Ranatra chinensis</name>
    <dbReference type="NCBI Taxonomy" id="642074"/>
    <lineage>
        <taxon>Eukaryota</taxon>
        <taxon>Metazoa</taxon>
        <taxon>Ecdysozoa</taxon>
        <taxon>Arthropoda</taxon>
        <taxon>Hexapoda</taxon>
        <taxon>Insecta</taxon>
        <taxon>Pterygota</taxon>
        <taxon>Neoptera</taxon>
        <taxon>Paraneoptera</taxon>
        <taxon>Hemiptera</taxon>
        <taxon>Heteroptera</taxon>
        <taxon>Panheteroptera</taxon>
        <taxon>Nepomorpha</taxon>
        <taxon>Nepidae</taxon>
        <taxon>Ranatrinae</taxon>
        <taxon>Ranatra</taxon>
    </lineage>
</organism>
<name>A0ABD0YBZ8_9HEMI</name>
<sequence length="422" mass="47884">MASKRRNMFQKNKTQETMETVWGILLSIRGRGVTGMLETQQIGIGRPQIPLSLNPCRSRDVNTGTCLSMRIVHRRQQKRGRKMVKVTTQESFDAAVKENMEMFELSYEEALLETIAQFEAQGIDLTNIVKSVAFICGENPITKLFDQINQSSTQEETICYLKELTEVFKRDMAHKIMAGKCGAYAILLEKIKRHEDNKAIVRAVVEALTVLMDDLIEDRQSLYFILHTISSLIVRNEHCETMANEGGLENIRNCLDKYFDDKKMHQKAFKVLSALAGNDDVKAKIIQSGVGPYIASSLSLNSDSLKFCIAASHLIGVLCLRNNKNSQTLFDLGCAEWIVQNMKRYNVSCDLQVVSCRALRNMVSHNPEIKEELVKQSIEDVLQDTLLQHEECSEQIKFLLRELGCNIVLKEPWTGEKGDKLK</sequence>
<comment type="caution">
    <text evidence="2">The sequence shown here is derived from an EMBL/GenBank/DDBJ whole genome shotgun (WGS) entry which is preliminary data.</text>
</comment>
<accession>A0ABD0YBZ8</accession>
<dbReference type="PANTHER" id="PTHR22895">
    <property type="entry name" value="ARMADILLO REPEAT-CONTAINING PROTEIN 6"/>
    <property type="match status" value="1"/>
</dbReference>
<keyword evidence="1" id="KW-0677">Repeat</keyword>
<dbReference type="Gene3D" id="1.25.10.10">
    <property type="entry name" value="Leucine-rich Repeat Variant"/>
    <property type="match status" value="1"/>
</dbReference>
<dbReference type="InterPro" id="IPR011989">
    <property type="entry name" value="ARM-like"/>
</dbReference>
<dbReference type="SUPFAM" id="SSF48371">
    <property type="entry name" value="ARM repeat"/>
    <property type="match status" value="1"/>
</dbReference>
<dbReference type="Proteomes" id="UP001558652">
    <property type="component" value="Unassembled WGS sequence"/>
</dbReference>
<evidence type="ECO:0000313" key="2">
    <source>
        <dbReference type="EMBL" id="KAL1110434.1"/>
    </source>
</evidence>